<feature type="repeat" description="PPR" evidence="3">
    <location>
        <begin position="165"/>
        <end position="199"/>
    </location>
</feature>
<evidence type="ECO:0000313" key="5">
    <source>
        <dbReference type="Proteomes" id="UP001497516"/>
    </source>
</evidence>
<dbReference type="Pfam" id="PF13812">
    <property type="entry name" value="PPR_3"/>
    <property type="match status" value="1"/>
</dbReference>
<dbReference type="PANTHER" id="PTHR47936:SF1">
    <property type="entry name" value="PENTATRICOPEPTIDE REPEAT-CONTAINING PROTEIN GUN1, CHLOROPLASTIC"/>
    <property type="match status" value="1"/>
</dbReference>
<protein>
    <recommendedName>
        <fullName evidence="6">Pentatricopeptide repeat-containing protein</fullName>
    </recommendedName>
</protein>
<sequence>MAIRSQLFGGRLSRRSSDASKFLFPFTCQSLSSLAALTSDAQVDGNELPILKDSNPDESQVLSELSKLLPVFRRIPPTQSIGDSVIRVEGRAAVVDRFLSPEERLRGVFLQKLKGTHAIETALTNSGVELTVEVMAKVLNRGNLGGESMVTFFHWAIKQPAVAKDIHGYNILIRALGRRKYVDFLLKVLQELKAEGINPDIETLSIVMDSLVKAHRVCKAIQMFGDGEEYGFECNTESLNVLLQCLCIRSHVGAATSYLNKMKGRVPFNATTYNVVIGGWSKCGRVDEVERVLETMIDDGFNPDCSTFSFLLEGLGRAGRIEDAVEVFKKMEEKGCVPDTSVYNAMIGNFISAGKFDECMKYYRCLLSSNSEPNADTYTKLISGLIKARKVADALEIFDEMLERGIVPTSGDVTCFLQPLCSFGPPHAAMLIYKKAQKAGCEISLTGYKLLLMRLSRFGKCGMLLSIWDDLQTSGYSSDMEVYEYVVNGLCNIGQLENAVLVMEEALRGGFCPSKLIYSKLNHKLLASSKVERAYRLFLKVKAAREVDNARRFWRRNGWHY</sequence>
<dbReference type="Proteomes" id="UP001497516">
    <property type="component" value="Chromosome 4"/>
</dbReference>
<evidence type="ECO:0000256" key="1">
    <source>
        <dbReference type="ARBA" id="ARBA00007626"/>
    </source>
</evidence>
<dbReference type="InterPro" id="IPR002885">
    <property type="entry name" value="PPR_rpt"/>
</dbReference>
<keyword evidence="2" id="KW-0677">Repeat</keyword>
<comment type="similarity">
    <text evidence="1">Belongs to the PPR family. P subfamily.</text>
</comment>
<evidence type="ECO:0000313" key="4">
    <source>
        <dbReference type="EMBL" id="CAL1383659.1"/>
    </source>
</evidence>
<organism evidence="4 5">
    <name type="scientific">Linum trigynum</name>
    <dbReference type="NCBI Taxonomy" id="586398"/>
    <lineage>
        <taxon>Eukaryota</taxon>
        <taxon>Viridiplantae</taxon>
        <taxon>Streptophyta</taxon>
        <taxon>Embryophyta</taxon>
        <taxon>Tracheophyta</taxon>
        <taxon>Spermatophyta</taxon>
        <taxon>Magnoliopsida</taxon>
        <taxon>eudicotyledons</taxon>
        <taxon>Gunneridae</taxon>
        <taxon>Pentapetalae</taxon>
        <taxon>rosids</taxon>
        <taxon>fabids</taxon>
        <taxon>Malpighiales</taxon>
        <taxon>Linaceae</taxon>
        <taxon>Linum</taxon>
    </lineage>
</organism>
<dbReference type="Gene3D" id="1.25.40.10">
    <property type="entry name" value="Tetratricopeptide repeat domain"/>
    <property type="match status" value="4"/>
</dbReference>
<feature type="repeat" description="PPR" evidence="3">
    <location>
        <begin position="339"/>
        <end position="373"/>
    </location>
</feature>
<dbReference type="PROSITE" id="PS51375">
    <property type="entry name" value="PPR"/>
    <property type="match status" value="6"/>
</dbReference>
<evidence type="ECO:0000256" key="3">
    <source>
        <dbReference type="PROSITE-ProRule" id="PRU00708"/>
    </source>
</evidence>
<feature type="repeat" description="PPR" evidence="3">
    <location>
        <begin position="479"/>
        <end position="513"/>
    </location>
</feature>
<dbReference type="EMBL" id="OZ034817">
    <property type="protein sequence ID" value="CAL1383659.1"/>
    <property type="molecule type" value="Genomic_DNA"/>
</dbReference>
<proteinExistence type="inferred from homology"/>
<dbReference type="Pfam" id="PF13041">
    <property type="entry name" value="PPR_2"/>
    <property type="match status" value="2"/>
</dbReference>
<dbReference type="AlphaFoldDB" id="A0AAV2ECM2"/>
<dbReference type="PANTHER" id="PTHR47936">
    <property type="entry name" value="PPR_LONG DOMAIN-CONTAINING PROTEIN"/>
    <property type="match status" value="1"/>
</dbReference>
<evidence type="ECO:0000256" key="2">
    <source>
        <dbReference type="ARBA" id="ARBA00022737"/>
    </source>
</evidence>
<dbReference type="InterPro" id="IPR011990">
    <property type="entry name" value="TPR-like_helical_dom_sf"/>
</dbReference>
<feature type="repeat" description="PPR" evidence="3">
    <location>
        <begin position="304"/>
        <end position="338"/>
    </location>
</feature>
<accession>A0AAV2ECM2</accession>
<keyword evidence="5" id="KW-1185">Reference proteome</keyword>
<name>A0AAV2ECM2_9ROSI</name>
<dbReference type="NCBIfam" id="TIGR00756">
    <property type="entry name" value="PPR"/>
    <property type="match status" value="5"/>
</dbReference>
<reference evidence="4 5" key="1">
    <citation type="submission" date="2024-04" db="EMBL/GenBank/DDBJ databases">
        <authorList>
            <person name="Fracassetti M."/>
        </authorList>
    </citation>
    <scope>NUCLEOTIDE SEQUENCE [LARGE SCALE GENOMIC DNA]</scope>
</reference>
<evidence type="ECO:0008006" key="6">
    <source>
        <dbReference type="Google" id="ProtNLM"/>
    </source>
</evidence>
<gene>
    <name evidence="4" type="ORF">LTRI10_LOCUS24920</name>
</gene>
<feature type="repeat" description="PPR" evidence="3">
    <location>
        <begin position="374"/>
        <end position="408"/>
    </location>
</feature>
<feature type="repeat" description="PPR" evidence="3">
    <location>
        <begin position="269"/>
        <end position="303"/>
    </location>
</feature>